<gene>
    <name evidence="2" type="ORF">ETEE_3934</name>
</gene>
<reference evidence="2 3" key="1">
    <citation type="journal article" date="2012" name="PLoS ONE">
        <title>Edwardsiella comparative phylogenomics reveal the new intra/inter-species taxonomic relationships, virulence evolution and niche adaptation mechanisms.</title>
        <authorList>
            <person name="Yang M."/>
            <person name="Lv Y."/>
            <person name="Xiao J."/>
            <person name="Wu H."/>
            <person name="Zheng H."/>
            <person name="Liu Q."/>
            <person name="Zhang Y."/>
            <person name="Wang Q."/>
        </authorList>
    </citation>
    <scope>NUCLEOTIDE SEQUENCE [LARGE SCALE GENOMIC DNA]</scope>
    <source>
        <strain evidence="3">080813</strain>
    </source>
</reference>
<dbReference type="KEGG" id="ete:ETEE_3934"/>
<dbReference type="Gene3D" id="2.60.40.3230">
    <property type="match status" value="1"/>
</dbReference>
<dbReference type="RefSeq" id="WP_034163308.1">
    <property type="nucleotide sequence ID" value="NZ_CP006664.1"/>
</dbReference>
<proteinExistence type="predicted"/>
<protein>
    <recommendedName>
        <fullName evidence="4">DUF1425 domain-containing protein</fullName>
    </recommendedName>
</protein>
<sequence length="130" mass="14020">MAGNRSWAALALLTPLWLAGCAAPSRIPINAEQRLVMEPGLLAAGVTATAPQITVQGSGRTAQAQVSYGDGEGGATLPLHYRFYWYDARGLEIAPAPAPARLTLHSGERVRLTSFSRDPQARQVRLYLYD</sequence>
<dbReference type="GeneID" id="33941289"/>
<dbReference type="PROSITE" id="PS51257">
    <property type="entry name" value="PROKAR_LIPOPROTEIN"/>
    <property type="match status" value="1"/>
</dbReference>
<dbReference type="InterPro" id="IPR010824">
    <property type="entry name" value="DUF1425"/>
</dbReference>
<evidence type="ECO:0000313" key="3">
    <source>
        <dbReference type="Proteomes" id="UP000028681"/>
    </source>
</evidence>
<evidence type="ECO:0008006" key="4">
    <source>
        <dbReference type="Google" id="ProtNLM"/>
    </source>
</evidence>
<dbReference type="CDD" id="cd09030">
    <property type="entry name" value="DUF1425"/>
    <property type="match status" value="1"/>
</dbReference>
<dbReference type="EMBL" id="CP006664">
    <property type="protein sequence ID" value="AIJ10343.1"/>
    <property type="molecule type" value="Genomic_DNA"/>
</dbReference>
<organism evidence="2 3">
    <name type="scientific">Edwardsiella anguillarum ET080813</name>
    <dbReference type="NCBI Taxonomy" id="667120"/>
    <lineage>
        <taxon>Bacteria</taxon>
        <taxon>Pseudomonadati</taxon>
        <taxon>Pseudomonadota</taxon>
        <taxon>Gammaproteobacteria</taxon>
        <taxon>Enterobacterales</taxon>
        <taxon>Hafniaceae</taxon>
        <taxon>Edwardsiella</taxon>
    </lineage>
</organism>
<dbReference type="Proteomes" id="UP000028681">
    <property type="component" value="Chromosome"/>
</dbReference>
<keyword evidence="1" id="KW-0732">Signal</keyword>
<dbReference type="AlphaFoldDB" id="A0A076LV73"/>
<dbReference type="HOGENOM" id="CLU_145387_1_0_6"/>
<dbReference type="InterPro" id="IPR038483">
    <property type="entry name" value="YcfL-like_sf"/>
</dbReference>
<feature type="chain" id="PRO_5001714787" description="DUF1425 domain-containing protein" evidence="1">
    <location>
        <begin position="23"/>
        <end position="130"/>
    </location>
</feature>
<accession>A0A076LV73</accession>
<evidence type="ECO:0000256" key="1">
    <source>
        <dbReference type="SAM" id="SignalP"/>
    </source>
</evidence>
<evidence type="ECO:0000313" key="2">
    <source>
        <dbReference type="EMBL" id="AIJ10343.1"/>
    </source>
</evidence>
<dbReference type="Pfam" id="PF07233">
    <property type="entry name" value="DUF1425"/>
    <property type="match status" value="1"/>
</dbReference>
<feature type="signal peptide" evidence="1">
    <location>
        <begin position="1"/>
        <end position="22"/>
    </location>
</feature>
<name>A0A076LV73_9GAMM</name>